<feature type="binding site" evidence="8">
    <location>
        <position position="148"/>
    </location>
    <ligand>
        <name>ATP</name>
        <dbReference type="ChEBI" id="CHEBI:30616"/>
    </ligand>
</feature>
<dbReference type="KEGG" id="spu:590350"/>
<dbReference type="EnsemblMetazoa" id="XM_030981923">
    <property type="protein sequence ID" value="XP_030837783"/>
    <property type="gene ID" value="LOC590350"/>
</dbReference>
<dbReference type="RefSeq" id="XP_030837783.1">
    <property type="nucleotide sequence ID" value="XM_030981923.1"/>
</dbReference>
<evidence type="ECO:0000313" key="12">
    <source>
        <dbReference type="EnsemblMetazoa" id="XP_030837783"/>
    </source>
</evidence>
<keyword evidence="4" id="KW-0206">Cytoskeleton</keyword>
<evidence type="ECO:0000256" key="1">
    <source>
        <dbReference type="ARBA" id="ARBA00004430"/>
    </source>
</evidence>
<dbReference type="InterPro" id="IPR034907">
    <property type="entry name" value="NDK-like_dom"/>
</dbReference>
<comment type="caution">
    <text evidence="8">Lacks conserved residue(s) required for the propagation of feature annotation.</text>
</comment>
<reference evidence="14" key="3">
    <citation type="journal article" date="2023" name="Cell">
        <title>Structural specializations of the sperm tail.</title>
        <authorList>
            <person name="Leung M.R."/>
            <person name="Zeng J."/>
            <person name="Wang X."/>
            <person name="Roelofs M.C."/>
            <person name="Huang W."/>
            <person name="Zenezini Chiozzi R."/>
            <person name="Hevler J.F."/>
            <person name="Heck A.J.R."/>
            <person name="Dutcher S.K."/>
            <person name="Brown A."/>
            <person name="Zhang R."/>
            <person name="Zeev-Ben-Mordehai T."/>
        </authorList>
    </citation>
    <scope>STRUCTURE BY ELECTRON MICROSCOPY (3.30 ANGSTROMS)</scope>
</reference>
<dbReference type="CDD" id="cd04412">
    <property type="entry name" value="NDPk7B"/>
    <property type="match status" value="1"/>
</dbReference>
<evidence type="ECO:0000256" key="9">
    <source>
        <dbReference type="RuleBase" id="RU004011"/>
    </source>
</evidence>
<dbReference type="PRINTS" id="PR01243">
    <property type="entry name" value="NUCDPKINASE"/>
</dbReference>
<dbReference type="InterPro" id="IPR035525">
    <property type="entry name" value="NDPk7A"/>
</dbReference>
<dbReference type="PDB" id="8SNB">
    <property type="method" value="EM"/>
    <property type="resolution" value="3.30 A"/>
    <property type="chains" value="4J/4K=1-380"/>
</dbReference>
<keyword evidence="10" id="KW-0808">Transferase</keyword>
<evidence type="ECO:0000256" key="7">
    <source>
        <dbReference type="PIRSR" id="PIRSR036503-51"/>
    </source>
</evidence>
<dbReference type="InParanoid" id="A0A7M7SX53"/>
<feature type="binding site" evidence="8">
    <location>
        <position position="176"/>
    </location>
    <ligand>
        <name>ATP</name>
        <dbReference type="ChEBI" id="CHEBI:30616"/>
    </ligand>
</feature>
<dbReference type="GO" id="GO:0004550">
    <property type="term" value="F:nucleoside diphosphate kinase activity"/>
    <property type="evidence" value="ECO:0007669"/>
    <property type="project" value="UniProtKB-EC"/>
</dbReference>
<dbReference type="OrthoDB" id="270127at2759"/>
<dbReference type="GO" id="GO:0006228">
    <property type="term" value="P:UTP biosynthetic process"/>
    <property type="evidence" value="ECO:0007669"/>
    <property type="project" value="InterPro"/>
</dbReference>
<keyword evidence="14" id="KW-0002">3D-structure</keyword>
<proteinExistence type="evidence at protein level"/>
<dbReference type="EMDB" id="EMD-40619"/>
<comment type="similarity">
    <text evidence="8 9">Belongs to the NDK family.</text>
</comment>
<feature type="binding site" evidence="8">
    <location>
        <position position="206"/>
    </location>
    <ligand>
        <name>ATP</name>
        <dbReference type="ChEBI" id="CHEBI:30616"/>
    </ligand>
</feature>
<evidence type="ECO:0000256" key="6">
    <source>
        <dbReference type="PIRSR" id="PIRSR036503-50"/>
    </source>
</evidence>
<keyword evidence="13" id="KW-1185">Reference proteome</keyword>
<accession>A0A7M7SX53</accession>
<dbReference type="GO" id="GO:0006183">
    <property type="term" value="P:GTP biosynthetic process"/>
    <property type="evidence" value="ECO:0007669"/>
    <property type="project" value="InterPro"/>
</dbReference>
<evidence type="ECO:0000256" key="2">
    <source>
        <dbReference type="ARBA" id="ARBA00022490"/>
    </source>
</evidence>
<dbReference type="PIRSF" id="PIRSF036503">
    <property type="entry name" value="NDK7"/>
    <property type="match status" value="1"/>
</dbReference>
<comment type="subcellular location">
    <subcellularLocation>
        <location evidence="1">Cytoplasm</location>
        <location evidence="1">Cytoskeleton</location>
        <location evidence="1">Cilium axoneme</location>
    </subcellularLocation>
</comment>
<dbReference type="InterPro" id="IPR036850">
    <property type="entry name" value="NDK-like_dom_sf"/>
</dbReference>
<dbReference type="Proteomes" id="UP000007110">
    <property type="component" value="Unassembled WGS sequence"/>
</dbReference>
<keyword evidence="10" id="KW-0418">Kinase</keyword>
<dbReference type="Gene3D" id="3.30.70.141">
    <property type="entry name" value="Nucleoside diphosphate kinase-like domain"/>
    <property type="match status" value="2"/>
</dbReference>
<dbReference type="InterPro" id="IPR006602">
    <property type="entry name" value="DM10_dom"/>
</dbReference>
<dbReference type="InterPro" id="IPR011410">
    <property type="entry name" value="NDPK7"/>
</dbReference>
<evidence type="ECO:0007829" key="14">
    <source>
        <dbReference type="PDB" id="8SNB"/>
    </source>
</evidence>
<dbReference type="EC" id="2.7.4.6" evidence="10"/>
<dbReference type="FunFam" id="3.30.70.141:FF:000004">
    <property type="entry name" value="Nucleoside diphosphate kinase 7"/>
    <property type="match status" value="1"/>
</dbReference>
<dbReference type="GO" id="GO:0016787">
    <property type="term" value="F:hydrolase activity"/>
    <property type="evidence" value="ECO:0007669"/>
    <property type="project" value="UniProtKB-KW"/>
</dbReference>
<keyword evidence="7 10" id="KW-0067">ATP-binding</keyword>
<feature type="active site" description="Pros-phosphohistidine intermediate" evidence="6 8">
    <location>
        <position position="209"/>
    </location>
</feature>
<keyword evidence="5" id="KW-0966">Cell projection</keyword>
<dbReference type="InterPro" id="IPR057579">
    <property type="entry name" value="DM10_NDK7"/>
</dbReference>
<dbReference type="PANTHER" id="PTHR43109:SF2">
    <property type="entry name" value="NUCLEOSIDE DIPHOSPHATE KINASE 7"/>
    <property type="match status" value="1"/>
</dbReference>
<feature type="binding site" evidence="8">
    <location>
        <position position="102"/>
    </location>
    <ligand>
        <name>ATP</name>
        <dbReference type="ChEBI" id="CHEBI:30616"/>
    </ligand>
</feature>
<dbReference type="OMA" id="VCMCLEI"/>
<dbReference type="CTD" id="29922"/>
<protein>
    <recommendedName>
        <fullName evidence="10">Nucleoside diphosphate kinase</fullName>
        <ecNumber evidence="10">2.7.4.6</ecNumber>
    </recommendedName>
</protein>
<reference evidence="13" key="1">
    <citation type="submission" date="2015-02" db="EMBL/GenBank/DDBJ databases">
        <title>Genome sequencing for Strongylocentrotus purpuratus.</title>
        <authorList>
            <person name="Murali S."/>
            <person name="Liu Y."/>
            <person name="Vee V."/>
            <person name="English A."/>
            <person name="Wang M."/>
            <person name="Skinner E."/>
            <person name="Han Y."/>
            <person name="Muzny D.M."/>
            <person name="Worley K.C."/>
            <person name="Gibbs R.A."/>
        </authorList>
    </citation>
    <scope>NUCLEOTIDE SEQUENCE</scope>
</reference>
<dbReference type="PROSITE" id="PS51374">
    <property type="entry name" value="NDPK_LIKE"/>
    <property type="match status" value="2"/>
</dbReference>
<dbReference type="PROSITE" id="PS51336">
    <property type="entry name" value="DM10"/>
    <property type="match status" value="1"/>
</dbReference>
<feature type="binding site" evidence="8">
    <location>
        <position position="182"/>
    </location>
    <ligand>
        <name>ATP</name>
        <dbReference type="ChEBI" id="CHEBI:30616"/>
    </ligand>
</feature>
<dbReference type="PANTHER" id="PTHR43109">
    <property type="entry name" value="NUCLEOSIDE DIPHOSPHATE KINASE 7"/>
    <property type="match status" value="1"/>
</dbReference>
<organism evidence="12 13">
    <name type="scientific">Strongylocentrotus purpuratus</name>
    <name type="common">Purple sea urchin</name>
    <dbReference type="NCBI Taxonomy" id="7668"/>
    <lineage>
        <taxon>Eukaryota</taxon>
        <taxon>Metazoa</taxon>
        <taxon>Echinodermata</taxon>
        <taxon>Eleutherozoa</taxon>
        <taxon>Echinozoa</taxon>
        <taxon>Echinoidea</taxon>
        <taxon>Euechinoidea</taxon>
        <taxon>Echinacea</taxon>
        <taxon>Camarodonta</taxon>
        <taxon>Echinidea</taxon>
        <taxon>Strongylocentrotidae</taxon>
        <taxon>Strongylocentrotus</taxon>
    </lineage>
</organism>
<keyword evidence="2" id="KW-0963">Cytoplasm</keyword>
<dbReference type="PROSITE" id="PS00469">
    <property type="entry name" value="NDPK"/>
    <property type="match status" value="1"/>
</dbReference>
<evidence type="ECO:0000256" key="5">
    <source>
        <dbReference type="ARBA" id="ARBA00023273"/>
    </source>
</evidence>
<keyword evidence="7 10" id="KW-0547">Nucleotide-binding</keyword>
<dbReference type="InterPro" id="IPR023005">
    <property type="entry name" value="Nucleoside_diP_kinase_AS"/>
</dbReference>
<evidence type="ECO:0000256" key="3">
    <source>
        <dbReference type="ARBA" id="ARBA00022801"/>
    </source>
</evidence>
<dbReference type="GO" id="GO:0005524">
    <property type="term" value="F:ATP binding"/>
    <property type="evidence" value="ECO:0007669"/>
    <property type="project" value="UniProtKB-KW"/>
</dbReference>
<evidence type="ECO:0000256" key="4">
    <source>
        <dbReference type="ARBA" id="ARBA00023212"/>
    </source>
</evidence>
<evidence type="ECO:0000256" key="10">
    <source>
        <dbReference type="RuleBase" id="RU004013"/>
    </source>
</evidence>
<reference evidence="12" key="2">
    <citation type="submission" date="2021-01" db="UniProtKB">
        <authorList>
            <consortium name="EnsemblMetazoa"/>
        </authorList>
    </citation>
    <scope>IDENTIFICATION</scope>
</reference>
<dbReference type="GO" id="GO:0005879">
    <property type="term" value="C:axonemal microtubule"/>
    <property type="evidence" value="ECO:0000318"/>
    <property type="project" value="GO_Central"/>
</dbReference>
<evidence type="ECO:0000256" key="8">
    <source>
        <dbReference type="PROSITE-ProRule" id="PRU00706"/>
    </source>
</evidence>
<dbReference type="SMART" id="SM00676">
    <property type="entry name" value="DM10"/>
    <property type="match status" value="1"/>
</dbReference>
<keyword evidence="3" id="KW-0378">Hydrolase</keyword>
<dbReference type="FunFam" id="3.30.70.141:FF:000010">
    <property type="entry name" value="Nucleoside diphosphate kinase 7"/>
    <property type="match status" value="1"/>
</dbReference>
<dbReference type="InterPro" id="IPR001564">
    <property type="entry name" value="Nucleoside_diP_kinase"/>
</dbReference>
<dbReference type="Pfam" id="PF25364">
    <property type="entry name" value="PH_NDK7_N"/>
    <property type="match status" value="1"/>
</dbReference>
<dbReference type="GO" id="GO:0005813">
    <property type="term" value="C:centrosome"/>
    <property type="evidence" value="ECO:0000318"/>
    <property type="project" value="GO_Central"/>
</dbReference>
<feature type="domain" description="DM10" evidence="11">
    <location>
        <begin position="6"/>
        <end position="94"/>
    </location>
</feature>
<dbReference type="InterPro" id="IPR037993">
    <property type="entry name" value="NDPk7B"/>
</dbReference>
<dbReference type="SMART" id="SM00562">
    <property type="entry name" value="NDK"/>
    <property type="match status" value="2"/>
</dbReference>
<evidence type="ECO:0000313" key="13">
    <source>
        <dbReference type="Proteomes" id="UP000007110"/>
    </source>
</evidence>
<dbReference type="GO" id="GO:0006241">
    <property type="term" value="P:CTP biosynthetic process"/>
    <property type="evidence" value="ECO:0007669"/>
    <property type="project" value="InterPro"/>
</dbReference>
<feature type="active site" description="Pros-phosphohistidine intermediate" evidence="8">
    <location>
        <position position="359"/>
    </location>
</feature>
<dbReference type="Pfam" id="PF00334">
    <property type="entry name" value="NDK"/>
    <property type="match status" value="2"/>
</dbReference>
<dbReference type="CDD" id="cd04415">
    <property type="entry name" value="NDPk7A"/>
    <property type="match status" value="1"/>
</dbReference>
<dbReference type="SUPFAM" id="SSF54919">
    <property type="entry name" value="Nucleoside diphosphate kinase, NDK"/>
    <property type="match status" value="2"/>
</dbReference>
<sequence>MASSAQDGRYSFICEWYDPNAGLTRRYQFLFYPKDNTIEMFDLKNRRMFLKRSACDSVHLADLYVGSTVNVHSRQLNLVEYSDDFTRRALTTVKEKTLGLIKPDAISKFGPIFDMTYEAGFLVTNAKMTRLSRNAAEEFYAEHVGKPFYNNLVSFMCSGPIIALELMANNGIGEWRRLLGPTDSSTARSEAPNSIRARFGTDNTRNACHGSDSVDSSNRETNFFFGPSARMRNTSTLDNCTCCIIKPTAVKEGKAGQIMSAICNEGFEVVALEMFHMEKANSEEFFEVYKGVVAEYMDMVTELTSGPCYALEIRCSKSDDVTKAFRDFVGPADPEIARQLRPRTLRARFGNDKVHNAVHCTDLPTDALLEVEYFFKILSE</sequence>
<dbReference type="AlphaFoldDB" id="A0A7M7SX53"/>
<dbReference type="GeneID" id="590350"/>
<feature type="binding site" evidence="8">
    <location>
        <position position="196"/>
    </location>
    <ligand>
        <name>ATP</name>
        <dbReference type="ChEBI" id="CHEBI:30616"/>
    </ligand>
</feature>
<dbReference type="Gene3D" id="2.30.29.170">
    <property type="match status" value="1"/>
</dbReference>
<evidence type="ECO:0000259" key="11">
    <source>
        <dbReference type="PROSITE" id="PS51336"/>
    </source>
</evidence>
<name>A0A7M7SX53_STRPU</name>
<comment type="catalytic activity">
    <reaction evidence="10">
        <text>a 2'-deoxyribonucleoside 5'-diphosphate + ATP = a 2'-deoxyribonucleoside 5'-triphosphate + ADP</text>
        <dbReference type="Rhea" id="RHEA:44640"/>
        <dbReference type="ChEBI" id="CHEBI:30616"/>
        <dbReference type="ChEBI" id="CHEBI:61560"/>
        <dbReference type="ChEBI" id="CHEBI:73316"/>
        <dbReference type="ChEBI" id="CHEBI:456216"/>
        <dbReference type="EC" id="2.7.4.6"/>
    </reaction>
</comment>